<feature type="domain" description="S1 motif" evidence="4">
    <location>
        <begin position="312"/>
        <end position="388"/>
    </location>
</feature>
<feature type="region of interest" description="Disordered" evidence="3">
    <location>
        <begin position="1575"/>
        <end position="1605"/>
    </location>
</feature>
<keyword evidence="2" id="KW-0698">rRNA processing</keyword>
<dbReference type="SMART" id="SM00316">
    <property type="entry name" value="S1"/>
    <property type="match status" value="11"/>
</dbReference>
<dbReference type="GO" id="GO:0032040">
    <property type="term" value="C:small-subunit processome"/>
    <property type="evidence" value="ECO:0007669"/>
    <property type="project" value="TreeGrafter"/>
</dbReference>
<sequence>MQVASAFPRGTTPAIRSKSASLEKDISHSRKRNHDCVDDQEEAHKHDILFGSKGIAQANNDTASKRSNTPSGSKKKRVKIPEKHLSRDTLTESHFVKDKVATINFKSIKSNMLLLGLIREITDTGLLISLPSKLNGFVPIEECSDEFHDHIRPSSSSTVSKIASKASKLASLDAIFSINQYVPCIVLTKSKDAKGKNLILSMRLSLLHAEYTPNSVRKSMTMFGTVQSMEDQGAVVNLGIRGMHAFAPKAQLVAACPEDPECANVQMGRQYLFTVLTVNTHTSTVTLSPARSQTIKAVTRGDHLTMKHMLPGLLLNVRVEQVVSNGLFVNFLTFFHGTVDCNHISRLIFQDGSDDTKTWNALFKKGIKSRARIIGVDPTEKKIMLSMASHIVHLDHPLDAQTMPVGSIIDTATIERIDPGIGMLLSLPFPEQVAASSKNPKLPGYVHISNVSDAHIDKNLDKKYSIGDNIRCRVIGSASFDNIVTVSCKESSLSQTVLRHCDLKPGQQVKAKILAMKDWGILLEISEGVRGLVTTQHVPSMVASKLPKSKDTIGKFQQGRMVDAQVLHVDTVSKKTFLTMKRALMESQFPILATYKGAENGLVTMGYITKIAKYGVIVSFYGGVHGLVPASTLHQAGIECFEDAYTLGQVVRARVTQCDVKKQRLLLSLNTTNIPTQSNTKDSVVGSIIRDVQVTDVDMEEHVIRVKTPLGVIGNVAFVHLTDFPRHAFLVDMILASIRKGEQWTGQEFVVLSQSSDQVLALSRKAMLTRHIFTIPQTIESIHEDAKIFGFVSAIEPEKGVFVEFLNHLTGFAHKSLVDEKFVQVISPDAFQVGETIVCSVLNKSQAGKFSVDFRARHFESEVLPSYFAEWTRQIYSETDVYQGFPVGLVVDGELVAERSYGSVFSFGTSGSHASVLVCGSVQVPSGCSHKLVLIDFDVEKKVYVGILDDKLGRSCSQKRRSRWERLAIGQNLDARVLAIGSWKHYAVVAIHVGKKTQLGVVQLSYFWRPAPKCVVKDSSIRCRVVAPCLRDARENDVIQTPFENLPLLRLCDDDDHLQKPAKLLRDAVSMPRYKHSTEELQVGKLVTGRIATIKHDGMEIKLKATKQCGKVVAMVSIIDVDAGDNENHPLDRYAPKMAVTGRILTIMQKGANQRKPVSESNPATFHILQLSLRQQDVSSDQIEHVRADWGLENAGSKLLCEGCVLDGVVVEQKSSGLLVRLSHRVIGFLHCMEISTEQSVLEHYRELYPVGKRVDGCHILGVDHAERRVDLSLIHASKEAITEKLQIGNSVTGIVLDSSKKASFRPPSLMLQLSAYTFGRVCVTELRPPSEWQSQMLEESEFKPGNFLTGTLLSVQKEVCEITLRPYRQESSSKYEIGDLVTGIIASTSYMGCFVRVDHIVTIRVLLRDLSDDFIKDPISEFPVGKVVAGRITGKEMRQDSTLYGMSLKSSIVSDGIAALTWSNLKEGMIVTGTVSKIQPYGVFVKLNQSNVSGLCHISEIGDERIEKPLTELFKEGDSVKAKVLKVKLENRRISLGFKPTYFDEPNENIGTNMDAIDEQDDDQCMQIIETFEAKSEAESEAGAETESESEPASEAEGVSVQPLSMDIDNDEREDEEVPAVGFQWDEFGVSVPESPKVTPKTVCARNALWIDEKSVGVREKELALSEQEAQSAQDFERLLTIHPQDAYLWIRYMAFHVSLQEVQLARDVAMRATRMIAFRDEKEKLNVWIAYLNLEHDFGDAESFQRVLQSALQVNPPKSIYLHLVDLYVRSNQHANVLEVLSTMQKKFKSSRAVWIRALRYFVLENADQVKAAEVISSALNNLPGVKHVDILVKYGLFLYDPRAGKDTSWNAVEKARTVLEGVLATYPKRMDLWNVYADKEIRLCKDTNCTEEDRERIRQLFERLLAMKFSTKKMKFWFKKYISFEQSFGDEAHVDHVKQLAKSYVENAMQ</sequence>
<dbReference type="Pfam" id="PF24685">
    <property type="entry name" value="OB_RRP5_4th"/>
    <property type="match status" value="1"/>
</dbReference>
<dbReference type="PROSITE" id="PS50126">
    <property type="entry name" value="S1"/>
    <property type="match status" value="10"/>
</dbReference>
<dbReference type="InterPro" id="IPR011990">
    <property type="entry name" value="TPR-like_helical_dom_sf"/>
</dbReference>
<dbReference type="SMART" id="SM00386">
    <property type="entry name" value="HAT"/>
    <property type="match status" value="5"/>
</dbReference>
<feature type="compositionally biased region" description="Acidic residues" evidence="3">
    <location>
        <begin position="1580"/>
        <end position="1595"/>
    </location>
</feature>
<comment type="caution">
    <text evidence="5">The sequence shown here is derived from an EMBL/GenBank/DDBJ whole genome shotgun (WGS) entry which is preliminary data.</text>
</comment>
<feature type="compositionally biased region" description="Basic and acidic residues" evidence="3">
    <location>
        <begin position="21"/>
        <end position="48"/>
    </location>
</feature>
<dbReference type="InterPro" id="IPR012340">
    <property type="entry name" value="NA-bd_OB-fold"/>
</dbReference>
<dbReference type="InterPro" id="IPR057301">
    <property type="entry name" value="Rrp5_OB_4th"/>
</dbReference>
<feature type="domain" description="S1 motif" evidence="4">
    <location>
        <begin position="601"/>
        <end position="670"/>
    </location>
</feature>
<dbReference type="EMBL" id="CAIX01000876">
    <property type="protein sequence ID" value="CCI11234.1"/>
    <property type="molecule type" value="Genomic_DNA"/>
</dbReference>
<evidence type="ECO:0000256" key="1">
    <source>
        <dbReference type="ARBA" id="ARBA00004604"/>
    </source>
</evidence>
<dbReference type="Proteomes" id="UP000053237">
    <property type="component" value="Unassembled WGS sequence"/>
</dbReference>
<evidence type="ECO:0000313" key="6">
    <source>
        <dbReference type="Proteomes" id="UP000053237"/>
    </source>
</evidence>
<organism evidence="5 6">
    <name type="scientific">Albugo candida</name>
    <dbReference type="NCBI Taxonomy" id="65357"/>
    <lineage>
        <taxon>Eukaryota</taxon>
        <taxon>Sar</taxon>
        <taxon>Stramenopiles</taxon>
        <taxon>Oomycota</taxon>
        <taxon>Peronosporomycetes</taxon>
        <taxon>Albuginales</taxon>
        <taxon>Albuginaceae</taxon>
        <taxon>Albugo</taxon>
    </lineage>
</organism>
<feature type="domain" description="S1 motif" evidence="4">
    <location>
        <begin position="1469"/>
        <end position="1540"/>
    </location>
</feature>
<evidence type="ECO:0000313" key="5">
    <source>
        <dbReference type="EMBL" id="CCI11234.1"/>
    </source>
</evidence>
<accession>A0A024FX45</accession>
<dbReference type="SUPFAM" id="SSF50249">
    <property type="entry name" value="Nucleic acid-binding proteins"/>
    <property type="match status" value="10"/>
</dbReference>
<evidence type="ECO:0000256" key="3">
    <source>
        <dbReference type="SAM" id="MobiDB-lite"/>
    </source>
</evidence>
<feature type="domain" description="S1 motif" evidence="4">
    <location>
        <begin position="1379"/>
        <end position="1450"/>
    </location>
</feature>
<feature type="domain" description="S1 motif" evidence="4">
    <location>
        <begin position="111"/>
        <end position="203"/>
    </location>
</feature>
<dbReference type="InParanoid" id="A0A024FX45"/>
<feature type="domain" description="S1 motif" evidence="4">
    <location>
        <begin position="1203"/>
        <end position="1275"/>
    </location>
</feature>
<evidence type="ECO:0000259" key="4">
    <source>
        <dbReference type="PROSITE" id="PS50126"/>
    </source>
</evidence>
<feature type="domain" description="S1 motif" evidence="4">
    <location>
        <begin position="219"/>
        <end position="290"/>
    </location>
</feature>
<feature type="region of interest" description="Disordered" evidence="3">
    <location>
        <begin position="1"/>
        <end position="80"/>
    </location>
</feature>
<proteinExistence type="predicted"/>
<dbReference type="FunFam" id="2.40.50.140:FF:000103">
    <property type="entry name" value="protein RRP5 homolog"/>
    <property type="match status" value="1"/>
</dbReference>
<protein>
    <recommendedName>
        <fullName evidence="4">S1 motif domain-containing protein</fullName>
    </recommendedName>
</protein>
<dbReference type="InterPro" id="IPR003107">
    <property type="entry name" value="HAT"/>
</dbReference>
<dbReference type="GO" id="GO:0006364">
    <property type="term" value="P:rRNA processing"/>
    <property type="evidence" value="ECO:0007669"/>
    <property type="project" value="UniProtKB-KW"/>
</dbReference>
<dbReference type="InterPro" id="IPR045209">
    <property type="entry name" value="Rrp5"/>
</dbReference>
<dbReference type="OrthoDB" id="412781at2759"/>
<dbReference type="Gene3D" id="2.40.50.140">
    <property type="entry name" value="Nucleic acid-binding proteins"/>
    <property type="match status" value="10"/>
</dbReference>
<keyword evidence="6" id="KW-1185">Reference proteome</keyword>
<dbReference type="GO" id="GO:0003723">
    <property type="term" value="F:RNA binding"/>
    <property type="evidence" value="ECO:0007669"/>
    <property type="project" value="TreeGrafter"/>
</dbReference>
<dbReference type="InterPro" id="IPR003029">
    <property type="entry name" value="S1_domain"/>
</dbReference>
<dbReference type="STRING" id="65357.A0A024FX45"/>
<feature type="domain" description="S1 motif" evidence="4">
    <location>
        <begin position="406"/>
        <end position="489"/>
    </location>
</feature>
<dbReference type="PANTHER" id="PTHR23270">
    <property type="entry name" value="PROGRAMMED CELL DEATH PROTEIN 11 PRE-RRNA PROCESSING PROTEIN RRP5"/>
    <property type="match status" value="1"/>
</dbReference>
<feature type="domain" description="S1 motif" evidence="4">
    <location>
        <begin position="785"/>
        <end position="855"/>
    </location>
</feature>
<dbReference type="SUPFAM" id="SSF48452">
    <property type="entry name" value="TPR-like"/>
    <property type="match status" value="1"/>
</dbReference>
<comment type="subcellular location">
    <subcellularLocation>
        <location evidence="1">Nucleus</location>
        <location evidence="1">Nucleolus</location>
    </subcellularLocation>
</comment>
<dbReference type="Pfam" id="PF23459">
    <property type="entry name" value="S1_RRP5"/>
    <property type="match status" value="1"/>
</dbReference>
<dbReference type="PANTHER" id="PTHR23270:SF10">
    <property type="entry name" value="PROTEIN RRP5 HOMOLOG"/>
    <property type="match status" value="1"/>
</dbReference>
<feature type="domain" description="S1 motif" evidence="4">
    <location>
        <begin position="506"/>
        <end position="581"/>
    </location>
</feature>
<name>A0A024FX45_9STRA</name>
<feature type="compositionally biased region" description="Polar residues" evidence="3">
    <location>
        <begin position="57"/>
        <end position="72"/>
    </location>
</feature>
<dbReference type="FunFam" id="2.40.50.140:FF:000159">
    <property type="entry name" value="rRNA biogenesis protein rrp5"/>
    <property type="match status" value="1"/>
</dbReference>
<evidence type="ECO:0000256" key="2">
    <source>
        <dbReference type="ARBA" id="ARBA00022552"/>
    </source>
</evidence>
<gene>
    <name evidence="5" type="ORF">BN9_126120</name>
</gene>
<dbReference type="Gene3D" id="1.25.40.10">
    <property type="entry name" value="Tetratricopeptide repeat domain"/>
    <property type="match status" value="2"/>
</dbReference>
<reference evidence="5 6" key="1">
    <citation type="submission" date="2012-05" db="EMBL/GenBank/DDBJ databases">
        <title>Recombination and specialization in a pathogen metapopulation.</title>
        <authorList>
            <person name="Gardiner A."/>
            <person name="Kemen E."/>
            <person name="Schultz-Larsen T."/>
            <person name="MacLean D."/>
            <person name="Van Oosterhout C."/>
            <person name="Jones J.D.G."/>
        </authorList>
    </citation>
    <scope>NUCLEOTIDE SEQUENCE [LARGE SCALE GENOMIC DNA]</scope>
    <source>
        <strain evidence="5 6">Ac Nc2</strain>
    </source>
</reference>
<dbReference type="Pfam" id="PF00575">
    <property type="entry name" value="S1"/>
    <property type="match status" value="2"/>
</dbReference>
<dbReference type="InterPro" id="IPR057302">
    <property type="entry name" value="Rrp5_S1"/>
</dbReference>